<feature type="transmembrane region" description="Helical" evidence="5">
    <location>
        <begin position="125"/>
        <end position="142"/>
    </location>
</feature>
<feature type="transmembrane region" description="Helical" evidence="5">
    <location>
        <begin position="154"/>
        <end position="174"/>
    </location>
</feature>
<keyword evidence="8" id="KW-1185">Reference proteome</keyword>
<feature type="transmembrane region" description="Helical" evidence="5">
    <location>
        <begin position="36"/>
        <end position="54"/>
    </location>
</feature>
<dbReference type="Pfam" id="PF04932">
    <property type="entry name" value="Wzy_C"/>
    <property type="match status" value="1"/>
</dbReference>
<feature type="transmembrane region" description="Helical" evidence="5">
    <location>
        <begin position="336"/>
        <end position="355"/>
    </location>
</feature>
<accession>A0ABV4AR65</accession>
<keyword evidence="7" id="KW-0436">Ligase</keyword>
<evidence type="ECO:0000313" key="8">
    <source>
        <dbReference type="Proteomes" id="UP001562159"/>
    </source>
</evidence>
<organism evidence="7 8">
    <name type="scientific">Rhodanobacter humi</name>
    <dbReference type="NCBI Taxonomy" id="1888173"/>
    <lineage>
        <taxon>Bacteria</taxon>
        <taxon>Pseudomonadati</taxon>
        <taxon>Pseudomonadota</taxon>
        <taxon>Gammaproteobacteria</taxon>
        <taxon>Lysobacterales</taxon>
        <taxon>Rhodanobacteraceae</taxon>
        <taxon>Rhodanobacter</taxon>
    </lineage>
</organism>
<keyword evidence="4 5" id="KW-0472">Membrane</keyword>
<dbReference type="PANTHER" id="PTHR37422:SF13">
    <property type="entry name" value="LIPOPOLYSACCHARIDE BIOSYNTHESIS PROTEIN PA4999-RELATED"/>
    <property type="match status" value="1"/>
</dbReference>
<evidence type="ECO:0000256" key="1">
    <source>
        <dbReference type="ARBA" id="ARBA00004141"/>
    </source>
</evidence>
<dbReference type="InterPro" id="IPR051533">
    <property type="entry name" value="WaaL-like"/>
</dbReference>
<name>A0ABV4AR65_9GAMM</name>
<gene>
    <name evidence="7" type="ORF">AB7878_09415</name>
</gene>
<evidence type="ECO:0000256" key="5">
    <source>
        <dbReference type="SAM" id="Phobius"/>
    </source>
</evidence>
<feature type="transmembrane region" description="Helical" evidence="5">
    <location>
        <begin position="261"/>
        <end position="281"/>
    </location>
</feature>
<dbReference type="PANTHER" id="PTHR37422">
    <property type="entry name" value="TEICHURONIC ACID BIOSYNTHESIS PROTEIN TUAE"/>
    <property type="match status" value="1"/>
</dbReference>
<feature type="transmembrane region" description="Helical" evidence="5">
    <location>
        <begin position="392"/>
        <end position="410"/>
    </location>
</feature>
<reference evidence="7 8" key="1">
    <citation type="submission" date="2024-07" db="EMBL/GenBank/DDBJ databases">
        <title>Molecular mechanisms and environmental adaptations of flagellar loss and biofilm growth of Rhodanobacter under environmental stress.</title>
        <authorList>
            <person name="Chen M."/>
        </authorList>
    </citation>
    <scope>NUCLEOTIDE SEQUENCE [LARGE SCALE GENOMIC DNA]</scope>
    <source>
        <strain evidence="7 8">RS22</strain>
    </source>
</reference>
<evidence type="ECO:0000256" key="4">
    <source>
        <dbReference type="ARBA" id="ARBA00023136"/>
    </source>
</evidence>
<evidence type="ECO:0000256" key="2">
    <source>
        <dbReference type="ARBA" id="ARBA00022692"/>
    </source>
</evidence>
<keyword evidence="3 5" id="KW-1133">Transmembrane helix</keyword>
<proteinExistence type="predicted"/>
<dbReference type="GO" id="GO:0016874">
    <property type="term" value="F:ligase activity"/>
    <property type="evidence" value="ECO:0007669"/>
    <property type="project" value="UniProtKB-KW"/>
</dbReference>
<dbReference type="Proteomes" id="UP001562159">
    <property type="component" value="Unassembled WGS sequence"/>
</dbReference>
<evidence type="ECO:0000313" key="7">
    <source>
        <dbReference type="EMBL" id="MEY2182636.1"/>
    </source>
</evidence>
<feature type="domain" description="O-antigen ligase-related" evidence="6">
    <location>
        <begin position="225"/>
        <end position="345"/>
    </location>
</feature>
<protein>
    <submittedName>
        <fullName evidence="7">O-antigen ligase family protein</fullName>
    </submittedName>
</protein>
<comment type="caution">
    <text evidence="7">The sequence shown here is derived from an EMBL/GenBank/DDBJ whole genome shotgun (WGS) entry which is preliminary data.</text>
</comment>
<feature type="transmembrane region" description="Helical" evidence="5">
    <location>
        <begin position="186"/>
        <end position="208"/>
    </location>
</feature>
<feature type="transmembrane region" description="Helical" evidence="5">
    <location>
        <begin position="66"/>
        <end position="86"/>
    </location>
</feature>
<dbReference type="InterPro" id="IPR007016">
    <property type="entry name" value="O-antigen_ligase-rel_domated"/>
</dbReference>
<feature type="transmembrane region" description="Helical" evidence="5">
    <location>
        <begin position="362"/>
        <end position="380"/>
    </location>
</feature>
<evidence type="ECO:0000259" key="6">
    <source>
        <dbReference type="Pfam" id="PF04932"/>
    </source>
</evidence>
<sequence>MGHEKHNIPLMQSLPVAPQPRADIGAVPLFLRRRGFWQGVLGAGIVWMMLGLVAMPSGISFNPGKLYQGSLIVLLYLPAWCLALTLRAATWKALLPLPAFRIFLLLLAWATLSLLWAHARHPGDELSRLLSVLAFVLAWPVWLGEDERRGHRLLLLAGLGVALFAGYYCVHYLYRPPEDGRIVGEGVIATANYAAAVMGAACLWLALLPIADRRVSALRWLALPVLLAFIALTGSRSVWLALALCAMFAPLWHAGRGARWLAGVALVVVLASCFWPLPVLVERGTSLRPQLFVQSMHLIAQHPWLGLGQNAPFTLVVAGADYTHSHNVLTQTMIELGLPGLLLLVALWLATAWLGWRHRQRVTGRLVLVLWVYASVVLQFDMPQLLDSPRPGWLLVWLPLALALWLELDARRRAVVAARLH</sequence>
<evidence type="ECO:0000256" key="3">
    <source>
        <dbReference type="ARBA" id="ARBA00022989"/>
    </source>
</evidence>
<comment type="subcellular location">
    <subcellularLocation>
        <location evidence="1">Membrane</location>
        <topology evidence="1">Multi-pass membrane protein</topology>
    </subcellularLocation>
</comment>
<feature type="transmembrane region" description="Helical" evidence="5">
    <location>
        <begin position="98"/>
        <end position="119"/>
    </location>
</feature>
<feature type="transmembrane region" description="Helical" evidence="5">
    <location>
        <begin position="215"/>
        <end position="232"/>
    </location>
</feature>
<keyword evidence="2 5" id="KW-0812">Transmembrane</keyword>
<dbReference type="EMBL" id="JBGBPY010000001">
    <property type="protein sequence ID" value="MEY2182636.1"/>
    <property type="molecule type" value="Genomic_DNA"/>
</dbReference>